<protein>
    <recommendedName>
        <fullName evidence="1">DJ-1/PfpI domain-containing protein</fullName>
    </recommendedName>
</protein>
<dbReference type="Pfam" id="PF01965">
    <property type="entry name" value="DJ-1_PfpI"/>
    <property type="match status" value="1"/>
</dbReference>
<evidence type="ECO:0000259" key="1">
    <source>
        <dbReference type="Pfam" id="PF01965"/>
    </source>
</evidence>
<dbReference type="PANTHER" id="PTHR43130">
    <property type="entry name" value="ARAC-FAMILY TRANSCRIPTIONAL REGULATOR"/>
    <property type="match status" value="1"/>
</dbReference>
<dbReference type="InterPro" id="IPR052158">
    <property type="entry name" value="INH-QAR"/>
</dbReference>
<dbReference type="CDD" id="cd03139">
    <property type="entry name" value="GATase1_PfpI_2"/>
    <property type="match status" value="1"/>
</dbReference>
<dbReference type="AlphaFoldDB" id="A0A8J8FDQ3"/>
<dbReference type="Proteomes" id="UP000598971">
    <property type="component" value="Unassembled WGS sequence"/>
</dbReference>
<reference evidence="2" key="1">
    <citation type="submission" date="2019-10" db="EMBL/GenBank/DDBJ databases">
        <title>Draft genome sequence of Panacibacter sp. KCS-6.</title>
        <authorList>
            <person name="Yim K.J."/>
        </authorList>
    </citation>
    <scope>NUCLEOTIDE SEQUENCE</scope>
    <source>
        <strain evidence="2">KCS-6</strain>
    </source>
</reference>
<name>A0A8J8FDQ3_9BACT</name>
<accession>A0A8J8FDQ3</accession>
<dbReference type="PANTHER" id="PTHR43130:SF2">
    <property type="entry name" value="DJ-1_PFPI DOMAIN-CONTAINING PROTEIN"/>
    <property type="match status" value="1"/>
</dbReference>
<comment type="caution">
    <text evidence="2">The sequence shown here is derived from an EMBL/GenBank/DDBJ whole genome shotgun (WGS) entry which is preliminary data.</text>
</comment>
<dbReference type="InterPro" id="IPR029062">
    <property type="entry name" value="Class_I_gatase-like"/>
</dbReference>
<feature type="domain" description="DJ-1/PfpI" evidence="1">
    <location>
        <begin position="51"/>
        <end position="213"/>
    </location>
</feature>
<keyword evidence="3" id="KW-1185">Reference proteome</keyword>
<dbReference type="RefSeq" id="WP_171605944.1">
    <property type="nucleotide sequence ID" value="NZ_WHPF01000001.1"/>
</dbReference>
<dbReference type="SUPFAM" id="SSF52317">
    <property type="entry name" value="Class I glutamine amidotransferase-like"/>
    <property type="match status" value="1"/>
</dbReference>
<dbReference type="GO" id="GO:0006355">
    <property type="term" value="P:regulation of DNA-templated transcription"/>
    <property type="evidence" value="ECO:0007669"/>
    <property type="project" value="TreeGrafter"/>
</dbReference>
<proteinExistence type="predicted"/>
<dbReference type="InterPro" id="IPR002818">
    <property type="entry name" value="DJ-1/PfpI"/>
</dbReference>
<evidence type="ECO:0000313" key="2">
    <source>
        <dbReference type="EMBL" id="NNV54031.1"/>
    </source>
</evidence>
<evidence type="ECO:0000313" key="3">
    <source>
        <dbReference type="Proteomes" id="UP000598971"/>
    </source>
</evidence>
<dbReference type="Gene3D" id="3.40.50.880">
    <property type="match status" value="1"/>
</dbReference>
<gene>
    <name evidence="2" type="ORF">GD597_01080</name>
</gene>
<organism evidence="2 3">
    <name type="scientific">Limnovirga soli</name>
    <dbReference type="NCBI Taxonomy" id="2656915"/>
    <lineage>
        <taxon>Bacteria</taxon>
        <taxon>Pseudomonadati</taxon>
        <taxon>Bacteroidota</taxon>
        <taxon>Chitinophagia</taxon>
        <taxon>Chitinophagales</taxon>
        <taxon>Chitinophagaceae</taxon>
        <taxon>Limnovirga</taxon>
    </lineage>
</organism>
<sequence>MKNQKITISISIFILFVTFSFGQSANKDSLEKRHNEMMAIIMKQPKVPIKTIGILVYDGYNTLDAMGPYHTLAEIMGAKTFFVAKQKGMVKNQRGLQTKIDTSFSEVKNLDILVIPGGAMETFMQTKDTATLNWIKAIDKTTAYTTSVCTGSWILGATGLLKGKNATSNWYRADEMMTFYGANFKDERWVKDGKYWTSAGVTAGIDMSLAIIDDLMGKQYTEGVMLDLEYNPKPPYDAGTPKKAEPIVADMMKEMYDMLLLPLIDAEKKNAATQKPSVFSQWPALDEFHKVMSATFHPSEEGNLSPLKKNAEDLSAKAKLLNQSAIPLNFQKNGMKELLTKLEMESAVLAKMVTGKNTDEVLKNAISALHNRFHEIIGKCSE</sequence>
<dbReference type="EMBL" id="WHPF01000001">
    <property type="protein sequence ID" value="NNV54031.1"/>
    <property type="molecule type" value="Genomic_DNA"/>
</dbReference>